<dbReference type="OrthoDB" id="5007698at2"/>
<evidence type="ECO:0000313" key="3">
    <source>
        <dbReference type="Proteomes" id="UP000031030"/>
    </source>
</evidence>
<dbReference type="Proteomes" id="UP000031030">
    <property type="component" value="Unassembled WGS sequence"/>
</dbReference>
<dbReference type="EMBL" id="JTDK01000014">
    <property type="protein sequence ID" value="KHK96517.1"/>
    <property type="molecule type" value="Genomic_DNA"/>
</dbReference>
<evidence type="ECO:0000256" key="1">
    <source>
        <dbReference type="SAM" id="MobiDB-lite"/>
    </source>
</evidence>
<evidence type="ECO:0000313" key="2">
    <source>
        <dbReference type="EMBL" id="KHK96517.1"/>
    </source>
</evidence>
<protein>
    <recommendedName>
        <fullName evidence="4">DUF2188 domain-containing protein</fullName>
    </recommendedName>
</protein>
<sequence>MSPTPDDSEALQDGDVETLSERGYWVTRVVGDPSHELSFSDYDEAVTMGRALAEAAGSRHIVPADRFHNPVPPPGIATGRMPATTDGRGLPFDNPSG</sequence>
<dbReference type="AlphaFoldDB" id="A0A0B2A4I4"/>
<reference evidence="2 3" key="1">
    <citation type="submission" date="2014-11" db="EMBL/GenBank/DDBJ databases">
        <title>Genome sequence of Microbacterium mangrovi MUSC 115(T).</title>
        <authorList>
            <person name="Lee L.-H."/>
        </authorList>
    </citation>
    <scope>NUCLEOTIDE SEQUENCE [LARGE SCALE GENOMIC DNA]</scope>
    <source>
        <strain evidence="2 3">MUSC 115</strain>
    </source>
</reference>
<comment type="caution">
    <text evidence="2">The sequence shown here is derived from an EMBL/GenBank/DDBJ whole genome shotgun (WGS) entry which is preliminary data.</text>
</comment>
<accession>A0A0B2A4I4</accession>
<name>A0A0B2A4I4_9MICO</name>
<keyword evidence="3" id="KW-1185">Reference proteome</keyword>
<evidence type="ECO:0008006" key="4">
    <source>
        <dbReference type="Google" id="ProtNLM"/>
    </source>
</evidence>
<organism evidence="2 3">
    <name type="scientific">Microbacterium mangrovi</name>
    <dbReference type="NCBI Taxonomy" id="1348253"/>
    <lineage>
        <taxon>Bacteria</taxon>
        <taxon>Bacillati</taxon>
        <taxon>Actinomycetota</taxon>
        <taxon>Actinomycetes</taxon>
        <taxon>Micrococcales</taxon>
        <taxon>Microbacteriaceae</taxon>
        <taxon>Microbacterium</taxon>
    </lineage>
</organism>
<feature type="region of interest" description="Disordered" evidence="1">
    <location>
        <begin position="63"/>
        <end position="97"/>
    </location>
</feature>
<proteinExistence type="predicted"/>
<gene>
    <name evidence="2" type="ORF">LK09_14215</name>
</gene>
<dbReference type="RefSeq" id="WP_039400810.1">
    <property type="nucleotide sequence ID" value="NZ_JTDK01000014.1"/>
</dbReference>